<evidence type="ECO:0000256" key="9">
    <source>
        <dbReference type="ARBA" id="ARBA00023136"/>
    </source>
</evidence>
<feature type="coiled-coil region" evidence="17">
    <location>
        <begin position="44"/>
        <end position="119"/>
    </location>
</feature>
<dbReference type="Gene3D" id="1.20.5.620">
    <property type="entry name" value="F1F0 ATP synthase subunit B, membrane domain"/>
    <property type="match status" value="1"/>
</dbReference>
<dbReference type="HOGENOM" id="CLU_079215_4_1_10"/>
<dbReference type="InterPro" id="IPR005864">
    <property type="entry name" value="ATP_synth_F0_bsu_bac"/>
</dbReference>
<evidence type="ECO:0000256" key="13">
    <source>
        <dbReference type="ARBA" id="ARBA00026054"/>
    </source>
</evidence>
<dbReference type="InterPro" id="IPR028987">
    <property type="entry name" value="ATP_synth_B-like_membr_sf"/>
</dbReference>
<evidence type="ECO:0000256" key="3">
    <source>
        <dbReference type="ARBA" id="ARBA00022475"/>
    </source>
</evidence>
<dbReference type="STRING" id="742725.HMPREF9450_00239"/>
<dbReference type="RefSeq" id="WP_009133045.1">
    <property type="nucleotide sequence ID" value="NZ_CP102250.1"/>
</dbReference>
<dbReference type="GO" id="GO:0005886">
    <property type="term" value="C:plasma membrane"/>
    <property type="evidence" value="ECO:0007669"/>
    <property type="project" value="UniProtKB-SubCell"/>
</dbReference>
<dbReference type="GO" id="GO:0045259">
    <property type="term" value="C:proton-transporting ATP synthase complex"/>
    <property type="evidence" value="ECO:0007669"/>
    <property type="project" value="UniProtKB-KW"/>
</dbReference>
<keyword evidence="17" id="KW-0175">Coiled coil</keyword>
<dbReference type="PANTHER" id="PTHR33445">
    <property type="entry name" value="ATP SYNTHASE SUBUNIT B', CHLOROPLASTIC"/>
    <property type="match status" value="1"/>
</dbReference>
<dbReference type="GO" id="GO:0012505">
    <property type="term" value="C:endomembrane system"/>
    <property type="evidence" value="ECO:0007669"/>
    <property type="project" value="UniProtKB-SubCell"/>
</dbReference>
<evidence type="ECO:0000256" key="6">
    <source>
        <dbReference type="ARBA" id="ARBA00022781"/>
    </source>
</evidence>
<comment type="subunit">
    <text evidence="13">F-type ATPases have 2 components, F(1) - the catalytic core - and F(0) - the membrane proton channel. F(1) has five subunits: alpha(3), beta(3), gamma(1), delta(1), epsilon(1). F(0) has four main subunits: a(1), b(2) and c(10-14). The alpha and beta chains form an alternating ring which encloses part of the gamma chain. F(1) is attached to F(0) by a central stalk formed by the gamma and epsilon chains, while a peripheral stalk is formed by the delta and b chains.</text>
</comment>
<comment type="subcellular location">
    <subcellularLocation>
        <location evidence="15">Cell membrane</location>
        <topology evidence="15">Single-pass membrane protein</topology>
    </subcellularLocation>
    <subcellularLocation>
        <location evidence="14">Endomembrane system</location>
        <topology evidence="14">Single-pass membrane protein</topology>
    </subcellularLocation>
</comment>
<comment type="subunit">
    <text evidence="15">F-type ATPases have 2 components, F(1) - the catalytic core - and F(0) - the membrane proton channel. F(1) has five subunits: alpha(3), beta(3), gamma(1), delta(1), epsilon(1). F(0) has three main subunits: a(1), b(2) and c(10-14). The alpha and beta chains form an alternating ring which encloses part of the gamma chain. F(1) is attached to F(0) by a central stalk formed by the gamma and epsilon chains, while a peripheral stalk is formed by the delta and b chains.</text>
</comment>
<evidence type="ECO:0000256" key="5">
    <source>
        <dbReference type="ARBA" id="ARBA00022692"/>
    </source>
</evidence>
<keyword evidence="6 15" id="KW-0375">Hydrogen ion transport</keyword>
<keyword evidence="19" id="KW-1185">Reference proteome</keyword>
<dbReference type="HAMAP" id="MF_01398">
    <property type="entry name" value="ATP_synth_b_bprime"/>
    <property type="match status" value="1"/>
</dbReference>
<keyword evidence="10 15" id="KW-0066">ATP synthesis</keyword>
<evidence type="ECO:0000256" key="10">
    <source>
        <dbReference type="ARBA" id="ARBA00023310"/>
    </source>
</evidence>
<dbReference type="AlphaFoldDB" id="G5H5M9"/>
<evidence type="ECO:0000256" key="12">
    <source>
        <dbReference type="ARBA" id="ARBA00025614"/>
    </source>
</evidence>
<organism evidence="18 19">
    <name type="scientific">Alistipes indistinctus YIT 12060</name>
    <dbReference type="NCBI Taxonomy" id="742725"/>
    <lineage>
        <taxon>Bacteria</taxon>
        <taxon>Pseudomonadati</taxon>
        <taxon>Bacteroidota</taxon>
        <taxon>Bacteroidia</taxon>
        <taxon>Bacteroidales</taxon>
        <taxon>Rikenellaceae</taxon>
        <taxon>Alistipes</taxon>
    </lineage>
</organism>
<keyword evidence="4 15" id="KW-0138">CF(0)</keyword>
<evidence type="ECO:0000256" key="17">
    <source>
        <dbReference type="SAM" id="Coils"/>
    </source>
</evidence>
<dbReference type="eggNOG" id="COG0711">
    <property type="taxonomic scope" value="Bacteria"/>
</dbReference>
<evidence type="ECO:0000256" key="4">
    <source>
        <dbReference type="ARBA" id="ARBA00022547"/>
    </source>
</evidence>
<dbReference type="GO" id="GO:0046933">
    <property type="term" value="F:proton-transporting ATP synthase activity, rotational mechanism"/>
    <property type="evidence" value="ECO:0007669"/>
    <property type="project" value="UniProtKB-UniRule"/>
</dbReference>
<dbReference type="InterPro" id="IPR050059">
    <property type="entry name" value="ATP_synthase_B_chain"/>
</dbReference>
<gene>
    <name evidence="15" type="primary">atpF</name>
    <name evidence="18" type="ORF">HMPREF9450_00239</name>
</gene>
<dbReference type="NCBIfam" id="TIGR01144">
    <property type="entry name" value="ATP_synt_b"/>
    <property type="match status" value="1"/>
</dbReference>
<comment type="caution">
    <text evidence="18">The sequence shown here is derived from an EMBL/GenBank/DDBJ whole genome shotgun (WGS) entry which is preliminary data.</text>
</comment>
<dbReference type="GO" id="GO:0046961">
    <property type="term" value="F:proton-transporting ATPase activity, rotational mechanism"/>
    <property type="evidence" value="ECO:0007669"/>
    <property type="project" value="TreeGrafter"/>
</dbReference>
<reference evidence="18 19" key="1">
    <citation type="submission" date="2011-08" db="EMBL/GenBank/DDBJ databases">
        <title>The Genome Sequence of Alistipes indistinctus YIT 12060.</title>
        <authorList>
            <consortium name="The Broad Institute Genome Sequencing Platform"/>
            <person name="Earl A."/>
            <person name="Ward D."/>
            <person name="Feldgarden M."/>
            <person name="Gevers D."/>
            <person name="Morotomi M."/>
            <person name="Young S.K."/>
            <person name="Zeng Q."/>
            <person name="Gargeya S."/>
            <person name="Fitzgerald M."/>
            <person name="Haas B."/>
            <person name="Abouelleil A."/>
            <person name="Alvarado L."/>
            <person name="Arachchi H.M."/>
            <person name="Berlin A."/>
            <person name="Brown A."/>
            <person name="Chapman S.B."/>
            <person name="Chen Z."/>
            <person name="Dunbar C."/>
            <person name="Freedman E."/>
            <person name="Gearin G."/>
            <person name="Gellesch M."/>
            <person name="Goldberg J."/>
            <person name="Griggs A."/>
            <person name="Gujja S."/>
            <person name="Heiman D."/>
            <person name="Howarth C."/>
            <person name="Larson L."/>
            <person name="Lui A."/>
            <person name="MacDonald P.J.P."/>
            <person name="Montmayeur A."/>
            <person name="Murphy C."/>
            <person name="Neiman D."/>
            <person name="Pearson M."/>
            <person name="Priest M."/>
            <person name="Roberts A."/>
            <person name="Saif S."/>
            <person name="Shea T."/>
            <person name="Shenoy N."/>
            <person name="Sisk P."/>
            <person name="Stolte C."/>
            <person name="Sykes S."/>
            <person name="Wortman J."/>
            <person name="Nusbaum C."/>
            <person name="Birren B."/>
        </authorList>
    </citation>
    <scope>NUCLEOTIDE SEQUENCE [LARGE SCALE GENOMIC DNA]</scope>
    <source>
        <strain evidence="18 19">YIT 12060</strain>
    </source>
</reference>
<keyword evidence="9 15" id="KW-0472">Membrane</keyword>
<evidence type="ECO:0000256" key="2">
    <source>
        <dbReference type="ARBA" id="ARBA00022448"/>
    </source>
</evidence>
<comment type="function">
    <text evidence="12">Component of the F(0) channel, it forms part of the peripheral stalk, linking F(1) to F(0). The b'-subunit is a diverged and duplicated form of b found in plants and photosynthetic bacteria.</text>
</comment>
<dbReference type="OrthoDB" id="9795289at2"/>
<protein>
    <recommendedName>
        <fullName evidence="15">ATP synthase subunit b</fullName>
    </recommendedName>
    <alternativeName>
        <fullName evidence="15">ATP synthase F(0) sector subunit b</fullName>
    </alternativeName>
    <alternativeName>
        <fullName evidence="15">ATPase subunit I</fullName>
    </alternativeName>
    <alternativeName>
        <fullName evidence="15">F-type ATPase subunit b</fullName>
        <shortName evidence="15">F-ATPase subunit b</shortName>
    </alternativeName>
</protein>
<evidence type="ECO:0000256" key="7">
    <source>
        <dbReference type="ARBA" id="ARBA00022989"/>
    </source>
</evidence>
<evidence type="ECO:0000256" key="8">
    <source>
        <dbReference type="ARBA" id="ARBA00023065"/>
    </source>
</evidence>
<accession>G5H5M9</accession>
<keyword evidence="8 15" id="KW-0406">Ion transport</keyword>
<evidence type="ECO:0000313" key="18">
    <source>
        <dbReference type="EMBL" id="EHB93468.1"/>
    </source>
</evidence>
<dbReference type="GeneID" id="92816660"/>
<sequence length="172" mass="19039">MGLLLPESGLLFWMLLSFGVVFAVLAKYGFPVITRMVEERRAYVEQSLQAAQEANDQLAQVKAQSEALLQSAREQQMKILNEASATRDQIVAEAKAKAQAETQRQIDDAKRQIRLEQEAAVRAARSQIALLAVDIAGKVIREKLDTSAAQMSMIDRLLDEAPVMKAGQNNIQ</sequence>
<dbReference type="InterPro" id="IPR002146">
    <property type="entry name" value="ATP_synth_b/b'su_bac/chlpt"/>
</dbReference>
<keyword evidence="3 15" id="KW-1003">Cell membrane</keyword>
<dbReference type="SUPFAM" id="SSF81573">
    <property type="entry name" value="F1F0 ATP synthase subunit B, membrane domain"/>
    <property type="match status" value="1"/>
</dbReference>
<name>G5H5M9_9BACT</name>
<evidence type="ECO:0000256" key="16">
    <source>
        <dbReference type="RuleBase" id="RU003848"/>
    </source>
</evidence>
<dbReference type="PATRIC" id="fig|742725.3.peg.271"/>
<dbReference type="PANTHER" id="PTHR33445:SF1">
    <property type="entry name" value="ATP SYNTHASE SUBUNIT B"/>
    <property type="match status" value="1"/>
</dbReference>
<keyword evidence="2 15" id="KW-0813">Transport</keyword>
<comment type="function">
    <text evidence="11 15">F(1)F(0) ATP synthase produces ATP from ADP in the presence of a proton or sodium gradient. F-type ATPases consist of two structural domains, F(1) containing the extramembraneous catalytic core and F(0) containing the membrane proton channel, linked together by a central stalk and a peripheral stalk. During catalysis, ATP synthesis in the catalytic domain of F(1) is coupled via a rotary mechanism of the central stalk subunits to proton translocation.</text>
</comment>
<evidence type="ECO:0000256" key="15">
    <source>
        <dbReference type="HAMAP-Rule" id="MF_01398"/>
    </source>
</evidence>
<keyword evidence="7 15" id="KW-1133">Transmembrane helix</keyword>
<evidence type="ECO:0000313" key="19">
    <source>
        <dbReference type="Proteomes" id="UP000006008"/>
    </source>
</evidence>
<evidence type="ECO:0000256" key="11">
    <source>
        <dbReference type="ARBA" id="ARBA00025198"/>
    </source>
</evidence>
<evidence type="ECO:0000256" key="14">
    <source>
        <dbReference type="ARBA" id="ARBA00037847"/>
    </source>
</evidence>
<evidence type="ECO:0000256" key="1">
    <source>
        <dbReference type="ARBA" id="ARBA00005513"/>
    </source>
</evidence>
<proteinExistence type="inferred from homology"/>
<dbReference type="Pfam" id="PF00430">
    <property type="entry name" value="ATP-synt_B"/>
    <property type="match status" value="1"/>
</dbReference>
<feature type="transmembrane region" description="Helical" evidence="15">
    <location>
        <begin position="12"/>
        <end position="30"/>
    </location>
</feature>
<keyword evidence="5 15" id="KW-0812">Transmembrane</keyword>
<dbReference type="CDD" id="cd06503">
    <property type="entry name" value="ATP-synt_Fo_b"/>
    <property type="match status" value="1"/>
</dbReference>
<comment type="similarity">
    <text evidence="1 15 16">Belongs to the ATPase B chain family.</text>
</comment>
<dbReference type="EMBL" id="ADLD01000003">
    <property type="protein sequence ID" value="EHB93468.1"/>
    <property type="molecule type" value="Genomic_DNA"/>
</dbReference>
<dbReference type="Proteomes" id="UP000006008">
    <property type="component" value="Unassembled WGS sequence"/>
</dbReference>